<dbReference type="GeneID" id="26373964"/>
<dbReference type="EMBL" id="KP296186">
    <property type="protein sequence ID" value="AKN80815.1"/>
    <property type="molecule type" value="Genomic_DNA"/>
</dbReference>
<keyword evidence="2" id="KW-1185">Reference proteome</keyword>
<reference evidence="1 2" key="1">
    <citation type="journal article" date="2015" name="J. Virol.">
        <title>A betabaculovirus-encoded gp64 homolog is a functional envelope fusion protein.</title>
        <authorList>
            <person name="Ardisson-Araujo D.M."/>
            <person name="Melo F.L."/>
            <person name="Clem R.J."/>
            <person name="Wolff J.L."/>
            <person name="Ribeiro B.M."/>
        </authorList>
    </citation>
    <scope>NUCLEOTIDE SEQUENCE [LARGE SCALE GENOMIC DNA]</scope>
    <source>
        <strain evidence="1 2">Parana-2009</strain>
    </source>
</reference>
<protein>
    <submittedName>
        <fullName evidence="1">Uncharacterized protein</fullName>
    </submittedName>
</protein>
<sequence length="377" mass="46671">MQEPKRYYDYFPLFRLENPTRVLYDINVMLDYVVEVEIKNFQLFSFSKLYRCLNYNGITPKLKEYNGPQIDYPVSFRKIRTKTIINTFEEYQMIFQRSFDYFKNESSVLVCAEKLFKSLNERDRQKVCDFISSINVSFGRYIHYNVLLYFYDLYNDPLIQKIENIFNNFYIENRRDFKVFDWYHFRLPTDKELYLEVNMLGFQDYYDWFSNFFAEEKYLMFNRRKKIDPPIFSYVNIVLDIAQKNNGSFFVSQLYKEKLNKDYFFNVNKYPILWEFFRHCERFECNEDYYTKYIINRITRKLFPLQKRYETNAFLTLLKLGFENKVHTLVTREEYENRAATVIQNWWLRIKYSPDNKKFMKQLTKRFEENYKKLCGK</sequence>
<accession>A0A0R7EZ19</accession>
<organism evidence="1 2">
    <name type="scientific">Diatraea saccharalis granulovirus</name>
    <dbReference type="NCBI Taxonomy" id="1675862"/>
    <lineage>
        <taxon>Viruses</taxon>
        <taxon>Viruses incertae sedis</taxon>
        <taxon>Naldaviricetes</taxon>
        <taxon>Lefavirales</taxon>
        <taxon>Baculoviridae</taxon>
        <taxon>Betabaculovirus</taxon>
        <taxon>Betabaculovirus disaccharalis</taxon>
    </lineage>
</organism>
<name>A0A0R7EZ19_9BBAC</name>
<gene>
    <name evidence="1" type="primary">ORF-106</name>
</gene>
<evidence type="ECO:0000313" key="2">
    <source>
        <dbReference type="Proteomes" id="UP000203433"/>
    </source>
</evidence>
<dbReference type="RefSeq" id="YP_009182304.1">
    <property type="nucleotide sequence ID" value="NC_028491.1"/>
</dbReference>
<dbReference type="Proteomes" id="UP000203433">
    <property type="component" value="Segment"/>
</dbReference>
<dbReference type="KEGG" id="vg:26373964"/>
<evidence type="ECO:0000313" key="1">
    <source>
        <dbReference type="EMBL" id="AKN80815.1"/>
    </source>
</evidence>
<proteinExistence type="predicted"/>